<organism evidence="2">
    <name type="scientific">uncultured bacterium EIL26B11</name>
    <dbReference type="NCBI Taxonomy" id="1768201"/>
    <lineage>
        <taxon>Bacteria</taxon>
        <taxon>environmental samples</taxon>
    </lineage>
</organism>
<dbReference type="EMBL" id="KT201089">
    <property type="protein sequence ID" value="ALS56157.1"/>
    <property type="molecule type" value="Genomic_DNA"/>
</dbReference>
<proteinExistence type="predicted"/>
<dbReference type="Gene3D" id="3.40.30.10">
    <property type="entry name" value="Glutaredoxin"/>
    <property type="match status" value="1"/>
</dbReference>
<dbReference type="InterPro" id="IPR000866">
    <property type="entry name" value="AhpC/TSA"/>
</dbReference>
<dbReference type="Pfam" id="PF00578">
    <property type="entry name" value="AhpC-TSA"/>
    <property type="match status" value="1"/>
</dbReference>
<accession>A0A0U2X7G2</accession>
<name>A0A0U2X7G2_9BACT</name>
<dbReference type="AlphaFoldDB" id="A0A0U2X7G2"/>
<dbReference type="PANTHER" id="PTHR42852">
    <property type="entry name" value="THIOL:DISULFIDE INTERCHANGE PROTEIN DSBE"/>
    <property type="match status" value="1"/>
</dbReference>
<dbReference type="CDD" id="cd02966">
    <property type="entry name" value="TlpA_like_family"/>
    <property type="match status" value="1"/>
</dbReference>
<feature type="domain" description="Thioredoxin" evidence="1">
    <location>
        <begin position="57"/>
        <end position="199"/>
    </location>
</feature>
<dbReference type="InterPro" id="IPR050553">
    <property type="entry name" value="Thioredoxin_ResA/DsbE_sf"/>
</dbReference>
<sequence>MNKNFLIAGGVVFAIGLAVAIGVTLVDEPLDGNLPEGETTVNGDFLPEFASENDDNIARGLAAPSFSAPNEFSEIVTIEKNGNAKALLFLAHWCNYCQKEVPVMQEYIDVVGIPDGIEVIAVATSIDRARDNYPPHDWLAREGWSATQLYDLDKEIATAYGLNAFPYWVFLDKDHNVLARRTGNLPQEQVGQLLVALANQ</sequence>
<dbReference type="PROSITE" id="PS51352">
    <property type="entry name" value="THIOREDOXIN_2"/>
    <property type="match status" value="1"/>
</dbReference>
<protein>
    <recommendedName>
        <fullName evidence="1">Thioredoxin domain-containing protein</fullName>
    </recommendedName>
</protein>
<evidence type="ECO:0000259" key="1">
    <source>
        <dbReference type="PROSITE" id="PS51352"/>
    </source>
</evidence>
<dbReference type="PANTHER" id="PTHR42852:SF13">
    <property type="entry name" value="PROTEIN DIPZ"/>
    <property type="match status" value="1"/>
</dbReference>
<reference evidence="2" key="1">
    <citation type="journal article" date="2016" name="ISME J.">
        <title>Functional metagenomic screen reveals new and diverse microbial rhodopsins.</title>
        <authorList>
            <person name="Pushkarev A."/>
            <person name="Beja O."/>
        </authorList>
    </citation>
    <scope>NUCLEOTIDE SEQUENCE</scope>
</reference>
<dbReference type="InterPro" id="IPR036249">
    <property type="entry name" value="Thioredoxin-like_sf"/>
</dbReference>
<dbReference type="InterPro" id="IPR013766">
    <property type="entry name" value="Thioredoxin_domain"/>
</dbReference>
<evidence type="ECO:0000313" key="2">
    <source>
        <dbReference type="EMBL" id="ALS56157.1"/>
    </source>
</evidence>
<dbReference type="SUPFAM" id="SSF52833">
    <property type="entry name" value="Thioredoxin-like"/>
    <property type="match status" value="1"/>
</dbReference>